<accession>A0ABW3Y9H4</accession>
<dbReference type="PANTHER" id="PTHR38133">
    <property type="entry name" value="SLR1429 PROTEIN"/>
    <property type="match status" value="1"/>
</dbReference>
<reference evidence="4" key="1">
    <citation type="journal article" date="2019" name="Int. J. Syst. Evol. Microbiol.">
        <title>The Global Catalogue of Microorganisms (GCM) 10K type strain sequencing project: providing services to taxonomists for standard genome sequencing and annotation.</title>
        <authorList>
            <consortium name="The Broad Institute Genomics Platform"/>
            <consortium name="The Broad Institute Genome Sequencing Center for Infectious Disease"/>
            <person name="Wu L."/>
            <person name="Ma J."/>
        </authorList>
    </citation>
    <scope>NUCLEOTIDE SEQUENCE [LARGE SCALE GENOMIC DNA]</scope>
    <source>
        <strain evidence="4">JCM 31037</strain>
    </source>
</reference>
<keyword evidence="1" id="KW-0479">Metal-binding</keyword>
<evidence type="ECO:0000259" key="2">
    <source>
        <dbReference type="PROSITE" id="PS50966"/>
    </source>
</evidence>
<name>A0ABW3Y9H4_9ACTN</name>
<dbReference type="EMBL" id="JBHTMP010000009">
    <property type="protein sequence ID" value="MFD1321097.1"/>
    <property type="molecule type" value="Genomic_DNA"/>
</dbReference>
<evidence type="ECO:0000313" key="4">
    <source>
        <dbReference type="Proteomes" id="UP001597260"/>
    </source>
</evidence>
<proteinExistence type="predicted"/>
<keyword evidence="4" id="KW-1185">Reference proteome</keyword>
<keyword evidence="1" id="KW-0862">Zinc</keyword>
<gene>
    <name evidence="3" type="ORF">ACFQ4H_08355</name>
</gene>
<dbReference type="PROSITE" id="PS50966">
    <property type="entry name" value="ZF_SWIM"/>
    <property type="match status" value="1"/>
</dbReference>
<keyword evidence="1" id="KW-0863">Zinc-finger</keyword>
<evidence type="ECO:0000313" key="3">
    <source>
        <dbReference type="EMBL" id="MFD1321097.1"/>
    </source>
</evidence>
<protein>
    <recommendedName>
        <fullName evidence="2">SWIM-type domain-containing protein</fullName>
    </recommendedName>
</protein>
<comment type="caution">
    <text evidence="3">The sequence shown here is derived from an EMBL/GenBank/DDBJ whole genome shotgun (WGS) entry which is preliminary data.</text>
</comment>
<dbReference type="RefSeq" id="WP_377568901.1">
    <property type="nucleotide sequence ID" value="NZ_JBHTMP010000009.1"/>
</dbReference>
<dbReference type="Proteomes" id="UP001597260">
    <property type="component" value="Unassembled WGS sequence"/>
</dbReference>
<feature type="domain" description="SWIM-type" evidence="2">
    <location>
        <begin position="105"/>
        <end position="140"/>
    </location>
</feature>
<organism evidence="3 4">
    <name type="scientific">Micromonospora sonneratiae</name>
    <dbReference type="NCBI Taxonomy" id="1184706"/>
    <lineage>
        <taxon>Bacteria</taxon>
        <taxon>Bacillati</taxon>
        <taxon>Actinomycetota</taxon>
        <taxon>Actinomycetes</taxon>
        <taxon>Micromonosporales</taxon>
        <taxon>Micromonosporaceae</taxon>
        <taxon>Micromonospora</taxon>
    </lineage>
</organism>
<dbReference type="PANTHER" id="PTHR38133:SF1">
    <property type="entry name" value="SLR1429 PROTEIN"/>
    <property type="match status" value="1"/>
</dbReference>
<evidence type="ECO:0000256" key="1">
    <source>
        <dbReference type="PROSITE-ProRule" id="PRU00325"/>
    </source>
</evidence>
<sequence length="180" mass="20079">MNRRPQWARAWRDVVLALALDDESAKHARKITRQAGVEAVEIRPGNASAVVRDRGTSYPVRWKMPTLTEGAWDRLGAELLHRPLAVVGLLRENDTSPLEEDLADVLDDLIPSGHLLDASCGCDDWIAPCRHALAVGTAIADVIEADVWKLFELRGRTRNWLIEIDAAARADRLLRDAGYR</sequence>
<dbReference type="InterPro" id="IPR007527">
    <property type="entry name" value="Znf_SWIM"/>
</dbReference>